<dbReference type="Pfam" id="PF00378">
    <property type="entry name" value="ECH_1"/>
    <property type="match status" value="1"/>
</dbReference>
<proteinExistence type="inferred from homology"/>
<protein>
    <submittedName>
        <fullName evidence="3">2-(1,2-epoxy-1,2-dihydrophenyl)acetyl-CoA isomerase</fullName>
    </submittedName>
</protein>
<dbReference type="SUPFAM" id="SSF52096">
    <property type="entry name" value="ClpP/crotonase"/>
    <property type="match status" value="1"/>
</dbReference>
<dbReference type="AlphaFoldDB" id="A0A432LAZ8"/>
<gene>
    <name evidence="3" type="ORF">EK386_11715</name>
</gene>
<dbReference type="PANTHER" id="PTHR43802">
    <property type="entry name" value="ENOYL-COA HYDRATASE"/>
    <property type="match status" value="1"/>
</dbReference>
<organism evidence="3 4">
    <name type="scientific">Lysinibacillus antri</name>
    <dbReference type="NCBI Taxonomy" id="2498145"/>
    <lineage>
        <taxon>Bacteria</taxon>
        <taxon>Bacillati</taxon>
        <taxon>Bacillota</taxon>
        <taxon>Bacilli</taxon>
        <taxon>Bacillales</taxon>
        <taxon>Bacillaceae</taxon>
        <taxon>Lysinibacillus</taxon>
    </lineage>
</organism>
<accession>A0A432LAZ8</accession>
<dbReference type="RefSeq" id="WP_126659355.1">
    <property type="nucleotide sequence ID" value="NZ_RYYR01000014.1"/>
</dbReference>
<dbReference type="InterPro" id="IPR001753">
    <property type="entry name" value="Enoyl-CoA_hydra/iso"/>
</dbReference>
<comment type="caution">
    <text evidence="3">The sequence shown here is derived from an EMBL/GenBank/DDBJ whole genome shotgun (WGS) entry which is preliminary data.</text>
</comment>
<dbReference type="Gene3D" id="3.90.226.10">
    <property type="entry name" value="2-enoyl-CoA Hydratase, Chain A, domain 1"/>
    <property type="match status" value="1"/>
</dbReference>
<evidence type="ECO:0000313" key="4">
    <source>
        <dbReference type="Proteomes" id="UP000287910"/>
    </source>
</evidence>
<dbReference type="InterPro" id="IPR029045">
    <property type="entry name" value="ClpP/crotonase-like_dom_sf"/>
</dbReference>
<evidence type="ECO:0000256" key="1">
    <source>
        <dbReference type="ARBA" id="ARBA00005254"/>
    </source>
</evidence>
<dbReference type="PROSITE" id="PS00166">
    <property type="entry name" value="ENOYL_COA_HYDRATASE"/>
    <property type="match status" value="1"/>
</dbReference>
<keyword evidence="4" id="KW-1185">Reference proteome</keyword>
<dbReference type="CDD" id="cd06558">
    <property type="entry name" value="crotonase-like"/>
    <property type="match status" value="1"/>
</dbReference>
<comment type="similarity">
    <text evidence="1 2">Belongs to the enoyl-CoA hydratase/isomerase family.</text>
</comment>
<dbReference type="InterPro" id="IPR014748">
    <property type="entry name" value="Enoyl-CoA_hydra_C"/>
</dbReference>
<dbReference type="EMBL" id="RYYR01000014">
    <property type="protein sequence ID" value="RUL51773.1"/>
    <property type="molecule type" value="Genomic_DNA"/>
</dbReference>
<dbReference type="Gene3D" id="1.10.12.10">
    <property type="entry name" value="Lyase 2-enoyl-coa Hydratase, Chain A, domain 2"/>
    <property type="match status" value="1"/>
</dbReference>
<dbReference type="Proteomes" id="UP000287910">
    <property type="component" value="Unassembled WGS sequence"/>
</dbReference>
<dbReference type="InterPro" id="IPR018376">
    <property type="entry name" value="Enoyl-CoA_hyd/isom_CS"/>
</dbReference>
<dbReference type="GO" id="GO:0016853">
    <property type="term" value="F:isomerase activity"/>
    <property type="evidence" value="ECO:0007669"/>
    <property type="project" value="UniProtKB-KW"/>
</dbReference>
<reference evidence="3 4" key="1">
    <citation type="submission" date="2018-12" db="EMBL/GenBank/DDBJ databases">
        <title>Lysinibacillus antri sp. nov., isolated from a cave soil.</title>
        <authorList>
            <person name="Narsing Rao M.P."/>
            <person name="Zhang H."/>
            <person name="Dong Z.-Y."/>
            <person name="Niu X.-K."/>
            <person name="Zhang K."/>
            <person name="Fang B.-Z."/>
            <person name="Kang Y.-Q."/>
            <person name="Xiao M."/>
            <person name="Li W.-J."/>
        </authorList>
    </citation>
    <scope>NUCLEOTIDE SEQUENCE [LARGE SCALE GENOMIC DNA]</scope>
    <source>
        <strain evidence="3 4">SYSU K30002</strain>
    </source>
</reference>
<keyword evidence="3" id="KW-0413">Isomerase</keyword>
<dbReference type="PANTHER" id="PTHR43802:SF1">
    <property type="entry name" value="IP11341P-RELATED"/>
    <property type="match status" value="1"/>
</dbReference>
<sequence>MYETIEYEVINNVCTILLNRPDSLNAFTATMNKDIKNAIKQAEKDTNVRCIVLKGAGRGFCSGQDLSTVDESMNHGEVLNTLYGPMVKQITNCEKPIIAAVHGAAAGAGFSLALACDFRIMAEKSFFLNAFIHVGLIPDSGNLYFLKRIVGDAKALEISVLGERILPQEALALGLATKVVANEEFDREVALFAEKIANLPTKAITLMKRALRAADALSLEDYLTYEAEGQRIAGLTQDHREGVQAFVEKRKPIFVGQ</sequence>
<evidence type="ECO:0000313" key="3">
    <source>
        <dbReference type="EMBL" id="RUL51773.1"/>
    </source>
</evidence>
<evidence type="ECO:0000256" key="2">
    <source>
        <dbReference type="RuleBase" id="RU003707"/>
    </source>
</evidence>
<name>A0A432LAZ8_9BACI</name>